<gene>
    <name evidence="1" type="ORF">BaRGS_00031700</name>
</gene>
<organism evidence="1 2">
    <name type="scientific">Batillaria attramentaria</name>
    <dbReference type="NCBI Taxonomy" id="370345"/>
    <lineage>
        <taxon>Eukaryota</taxon>
        <taxon>Metazoa</taxon>
        <taxon>Spiralia</taxon>
        <taxon>Lophotrochozoa</taxon>
        <taxon>Mollusca</taxon>
        <taxon>Gastropoda</taxon>
        <taxon>Caenogastropoda</taxon>
        <taxon>Sorbeoconcha</taxon>
        <taxon>Cerithioidea</taxon>
        <taxon>Batillariidae</taxon>
        <taxon>Batillaria</taxon>
    </lineage>
</organism>
<dbReference type="Proteomes" id="UP001519460">
    <property type="component" value="Unassembled WGS sequence"/>
</dbReference>
<sequence length="94" mass="10347">MSCSIFFNIVRGHATPKVPYFVPASAFYFIPGGLSYVLEGPNVFVFAVQGFKVIVALAHARQTNQDVHQPHTPKQPARPAKLQTRAAVAEVSFY</sequence>
<evidence type="ECO:0000313" key="2">
    <source>
        <dbReference type="Proteomes" id="UP001519460"/>
    </source>
</evidence>
<dbReference type="EMBL" id="JACVVK020000359">
    <property type="protein sequence ID" value="KAK7477020.1"/>
    <property type="molecule type" value="Genomic_DNA"/>
</dbReference>
<accession>A0ABD0JPP7</accession>
<comment type="caution">
    <text evidence="1">The sequence shown here is derived from an EMBL/GenBank/DDBJ whole genome shotgun (WGS) entry which is preliminary data.</text>
</comment>
<keyword evidence="2" id="KW-1185">Reference proteome</keyword>
<dbReference type="AlphaFoldDB" id="A0ABD0JPP7"/>
<name>A0ABD0JPP7_9CAEN</name>
<proteinExistence type="predicted"/>
<evidence type="ECO:0000313" key="1">
    <source>
        <dbReference type="EMBL" id="KAK7477020.1"/>
    </source>
</evidence>
<protein>
    <submittedName>
        <fullName evidence="1">Uncharacterized protein</fullName>
    </submittedName>
</protein>
<reference evidence="1 2" key="1">
    <citation type="journal article" date="2023" name="Sci. Data">
        <title>Genome assembly of the Korean intertidal mud-creeper Batillaria attramentaria.</title>
        <authorList>
            <person name="Patra A.K."/>
            <person name="Ho P.T."/>
            <person name="Jun S."/>
            <person name="Lee S.J."/>
            <person name="Kim Y."/>
            <person name="Won Y.J."/>
        </authorList>
    </citation>
    <scope>NUCLEOTIDE SEQUENCE [LARGE SCALE GENOMIC DNA]</scope>
    <source>
        <strain evidence="1">Wonlab-2016</strain>
    </source>
</reference>